<dbReference type="PANTHER" id="PTHR11616">
    <property type="entry name" value="SODIUM/CHLORIDE DEPENDENT TRANSPORTER"/>
    <property type="match status" value="1"/>
</dbReference>
<organism evidence="15 16">
    <name type="scientific">Pleurodeles waltl</name>
    <name type="common">Iberian ribbed newt</name>
    <dbReference type="NCBI Taxonomy" id="8319"/>
    <lineage>
        <taxon>Eukaryota</taxon>
        <taxon>Metazoa</taxon>
        <taxon>Chordata</taxon>
        <taxon>Craniata</taxon>
        <taxon>Vertebrata</taxon>
        <taxon>Euteleostomi</taxon>
        <taxon>Amphibia</taxon>
        <taxon>Batrachia</taxon>
        <taxon>Caudata</taxon>
        <taxon>Salamandroidea</taxon>
        <taxon>Salamandridae</taxon>
        <taxon>Pleurodelinae</taxon>
        <taxon>Pleurodeles</taxon>
    </lineage>
</organism>
<feature type="binding site" evidence="13">
    <location>
        <position position="155"/>
    </location>
    <ligand>
        <name>Na(+)</name>
        <dbReference type="ChEBI" id="CHEBI:29101"/>
        <label>1</label>
    </ligand>
</feature>
<keyword evidence="8" id="KW-1133">Transmembrane helix</keyword>
<evidence type="ECO:0000256" key="11">
    <source>
        <dbReference type="ARBA" id="ARBA00023157"/>
    </source>
</evidence>
<feature type="region of interest" description="Disordered" evidence="14">
    <location>
        <begin position="1"/>
        <end position="32"/>
    </location>
</feature>
<keyword evidence="12" id="KW-0325">Glycoprotein</keyword>
<keyword evidence="3" id="KW-1003">Cell membrane</keyword>
<keyword evidence="5 13" id="KW-0479">Metal-binding</keyword>
<evidence type="ECO:0000256" key="7">
    <source>
        <dbReference type="ARBA" id="ARBA00022847"/>
    </source>
</evidence>
<dbReference type="GO" id="GO:0015378">
    <property type="term" value="F:sodium:chloride symporter activity"/>
    <property type="evidence" value="ECO:0007669"/>
    <property type="project" value="UniProtKB-ARBA"/>
</dbReference>
<dbReference type="Proteomes" id="UP001066276">
    <property type="component" value="Chromosome 10"/>
</dbReference>
<dbReference type="PANTHER" id="PTHR11616:SF320">
    <property type="entry name" value="SODIUM-DEPENDENT NORADRENALINE TRANSPORTER"/>
    <property type="match status" value="1"/>
</dbReference>
<dbReference type="GO" id="GO:0005886">
    <property type="term" value="C:plasma membrane"/>
    <property type="evidence" value="ECO:0007669"/>
    <property type="project" value="UniProtKB-SubCell"/>
</dbReference>
<dbReference type="GO" id="GO:0090493">
    <property type="term" value="P:catecholamine uptake"/>
    <property type="evidence" value="ECO:0007669"/>
    <property type="project" value="UniProtKB-ARBA"/>
</dbReference>
<dbReference type="GO" id="GO:0046872">
    <property type="term" value="F:metal ion binding"/>
    <property type="evidence" value="ECO:0007669"/>
    <property type="project" value="UniProtKB-KW"/>
</dbReference>
<dbReference type="AlphaFoldDB" id="A0AAV7LUP2"/>
<reference evidence="15" key="1">
    <citation type="journal article" date="2022" name="bioRxiv">
        <title>Sequencing and chromosome-scale assembly of the giantPleurodeles waltlgenome.</title>
        <authorList>
            <person name="Brown T."/>
            <person name="Elewa A."/>
            <person name="Iarovenko S."/>
            <person name="Subramanian E."/>
            <person name="Araus A.J."/>
            <person name="Petzold A."/>
            <person name="Susuki M."/>
            <person name="Suzuki K.-i.T."/>
            <person name="Hayashi T."/>
            <person name="Toyoda A."/>
            <person name="Oliveira C."/>
            <person name="Osipova E."/>
            <person name="Leigh N.D."/>
            <person name="Simon A."/>
            <person name="Yun M.H."/>
        </authorList>
    </citation>
    <scope>NUCLEOTIDE SEQUENCE</scope>
    <source>
        <strain evidence="15">20211129_DDA</strain>
        <tissue evidence="15">Liver</tissue>
    </source>
</reference>
<evidence type="ECO:0000256" key="13">
    <source>
        <dbReference type="PIRSR" id="PIRSR600175-1"/>
    </source>
</evidence>
<feature type="region of interest" description="Disordered" evidence="14">
    <location>
        <begin position="56"/>
        <end position="75"/>
    </location>
</feature>
<evidence type="ECO:0000256" key="3">
    <source>
        <dbReference type="ARBA" id="ARBA00022475"/>
    </source>
</evidence>
<keyword evidence="2" id="KW-0813">Transport</keyword>
<accession>A0AAV7LUP2</accession>
<evidence type="ECO:0000313" key="16">
    <source>
        <dbReference type="Proteomes" id="UP001066276"/>
    </source>
</evidence>
<keyword evidence="7" id="KW-0769">Symport</keyword>
<evidence type="ECO:0000256" key="8">
    <source>
        <dbReference type="ARBA" id="ARBA00022989"/>
    </source>
</evidence>
<feature type="binding site" evidence="13">
    <location>
        <position position="156"/>
    </location>
    <ligand>
        <name>Na(+)</name>
        <dbReference type="ChEBI" id="CHEBI:29101"/>
        <label>1</label>
    </ligand>
</feature>
<evidence type="ECO:0000256" key="5">
    <source>
        <dbReference type="ARBA" id="ARBA00022723"/>
    </source>
</evidence>
<evidence type="ECO:0000256" key="12">
    <source>
        <dbReference type="ARBA" id="ARBA00023180"/>
    </source>
</evidence>
<keyword evidence="10" id="KW-0472">Membrane</keyword>
<keyword evidence="6" id="KW-0532">Neurotransmitter transport</keyword>
<protein>
    <submittedName>
        <fullName evidence="15">Uncharacterized protein</fullName>
    </submittedName>
</protein>
<evidence type="ECO:0000256" key="9">
    <source>
        <dbReference type="ARBA" id="ARBA00023053"/>
    </source>
</evidence>
<dbReference type="EMBL" id="JANPWB010000014">
    <property type="protein sequence ID" value="KAJ1095217.1"/>
    <property type="molecule type" value="Genomic_DNA"/>
</dbReference>
<keyword evidence="16" id="KW-1185">Reference proteome</keyword>
<evidence type="ECO:0000256" key="14">
    <source>
        <dbReference type="SAM" id="MobiDB-lite"/>
    </source>
</evidence>
<keyword evidence="9 13" id="KW-0915">Sodium</keyword>
<proteinExistence type="predicted"/>
<feature type="binding site" evidence="13">
    <location>
        <position position="153"/>
    </location>
    <ligand>
        <name>Na(+)</name>
        <dbReference type="ChEBI" id="CHEBI:29101"/>
        <label>1</label>
    </ligand>
</feature>
<keyword evidence="11" id="KW-1015">Disulfide bond</keyword>
<evidence type="ECO:0000313" key="15">
    <source>
        <dbReference type="EMBL" id="KAJ1095217.1"/>
    </source>
</evidence>
<evidence type="ECO:0000256" key="2">
    <source>
        <dbReference type="ARBA" id="ARBA00022448"/>
    </source>
</evidence>
<comment type="subcellular location">
    <subcellularLocation>
        <location evidence="1">Cell membrane</location>
        <topology evidence="1">Multi-pass membrane protein</topology>
    </subcellularLocation>
</comment>
<dbReference type="GO" id="GO:0006836">
    <property type="term" value="P:neurotransmitter transport"/>
    <property type="evidence" value="ECO:0007669"/>
    <property type="project" value="UniProtKB-KW"/>
</dbReference>
<sequence>MIRRGGRGQVGALKRVGGLGSVSRRPPAAPQLVPEADTMGKQRVMVETLSYRVSMGEAKGQGPGHEGPGARTRPHSRGVEVMGAVSAPAVPKVCDGQQGPLSPPRVPQERAGREGALAPLGLPQECAGHGVPPQKADRESWGSHLDFLMSCVGFAVGLGNVWRFPYLCYKNGGGECRSVIDNR</sequence>
<evidence type="ECO:0000256" key="6">
    <source>
        <dbReference type="ARBA" id="ARBA00022775"/>
    </source>
</evidence>
<dbReference type="PROSITE" id="PS50267">
    <property type="entry name" value="NA_NEUROTRAN_SYMP_3"/>
    <property type="match status" value="1"/>
</dbReference>
<evidence type="ECO:0000256" key="10">
    <source>
        <dbReference type="ARBA" id="ARBA00023136"/>
    </source>
</evidence>
<evidence type="ECO:0000256" key="4">
    <source>
        <dbReference type="ARBA" id="ARBA00022692"/>
    </source>
</evidence>
<keyword evidence="4" id="KW-0812">Transmembrane</keyword>
<evidence type="ECO:0000256" key="1">
    <source>
        <dbReference type="ARBA" id="ARBA00004651"/>
    </source>
</evidence>
<dbReference type="InterPro" id="IPR037272">
    <property type="entry name" value="SNS_sf"/>
</dbReference>
<name>A0AAV7LUP2_PLEWA</name>
<dbReference type="GO" id="GO:0008504">
    <property type="term" value="F:monoamine transmembrane transporter activity"/>
    <property type="evidence" value="ECO:0007669"/>
    <property type="project" value="UniProtKB-ARBA"/>
</dbReference>
<dbReference type="InterPro" id="IPR000175">
    <property type="entry name" value="Na/ntran_symport"/>
</dbReference>
<gene>
    <name evidence="15" type="ORF">NDU88_000385</name>
</gene>
<dbReference type="GO" id="GO:0006865">
    <property type="term" value="P:amino acid transport"/>
    <property type="evidence" value="ECO:0007669"/>
    <property type="project" value="TreeGrafter"/>
</dbReference>
<dbReference type="SUPFAM" id="SSF161070">
    <property type="entry name" value="SNF-like"/>
    <property type="match status" value="1"/>
</dbReference>
<feature type="binding site" evidence="13">
    <location>
        <position position="160"/>
    </location>
    <ligand>
        <name>Na(+)</name>
        <dbReference type="ChEBI" id="CHEBI:29101"/>
        <label>1</label>
    </ligand>
</feature>
<comment type="caution">
    <text evidence="15">The sequence shown here is derived from an EMBL/GenBank/DDBJ whole genome shotgun (WGS) entry which is preliminary data.</text>
</comment>
<dbReference type="Pfam" id="PF00209">
    <property type="entry name" value="SNF"/>
    <property type="match status" value="1"/>
</dbReference>